<evidence type="ECO:0000313" key="2">
    <source>
        <dbReference type="Proteomes" id="UP000242791"/>
    </source>
</evidence>
<comment type="caution">
    <text evidence="1">The sequence shown here is derived from an EMBL/GenBank/DDBJ whole genome shotgun (WGS) entry which is preliminary data.</text>
</comment>
<proteinExistence type="predicted"/>
<dbReference type="EMBL" id="LGTZ01002870">
    <property type="protein sequence ID" value="OJD10868.1"/>
    <property type="molecule type" value="Genomic_DNA"/>
</dbReference>
<dbReference type="STRING" id="1658174.A0A1J9Q4M7"/>
<gene>
    <name evidence="1" type="ORF">ACJ73_09671</name>
</gene>
<evidence type="ECO:0000313" key="1">
    <source>
        <dbReference type="EMBL" id="OJD10868.1"/>
    </source>
</evidence>
<organism evidence="1 2">
    <name type="scientific">Blastomyces percursus</name>
    <dbReference type="NCBI Taxonomy" id="1658174"/>
    <lineage>
        <taxon>Eukaryota</taxon>
        <taxon>Fungi</taxon>
        <taxon>Dikarya</taxon>
        <taxon>Ascomycota</taxon>
        <taxon>Pezizomycotina</taxon>
        <taxon>Eurotiomycetes</taxon>
        <taxon>Eurotiomycetidae</taxon>
        <taxon>Onygenales</taxon>
        <taxon>Ajellomycetaceae</taxon>
        <taxon>Blastomyces</taxon>
    </lineage>
</organism>
<dbReference type="AlphaFoldDB" id="A0A1J9Q4M7"/>
<dbReference type="Proteomes" id="UP000242791">
    <property type="component" value="Unassembled WGS sequence"/>
</dbReference>
<name>A0A1J9Q4M7_9EURO</name>
<dbReference type="OrthoDB" id="10289478at2759"/>
<keyword evidence="2" id="KW-1185">Reference proteome</keyword>
<dbReference type="VEuPathDB" id="FungiDB:ACJ73_09671"/>
<protein>
    <submittedName>
        <fullName evidence="1">Uncharacterized protein</fullName>
    </submittedName>
</protein>
<sequence>MLVTPRLYRLAQNPNNGSRSPSSYHPTFYALTGWDVEPADYKRAAEMLLVHQVGSVRVGEVVRYDLGRVF</sequence>
<reference evidence="1 2" key="1">
    <citation type="submission" date="2015-08" db="EMBL/GenBank/DDBJ databases">
        <title>Emmonsia species relationships and genome sequence.</title>
        <authorList>
            <person name="Cuomo C.A."/>
            <person name="Schwartz I.S."/>
            <person name="Kenyon C."/>
            <person name="De Hoog G.S."/>
            <person name="Govender N.P."/>
            <person name="Botha A."/>
            <person name="Moreno L."/>
            <person name="De Vries M."/>
            <person name="Munoz J.F."/>
            <person name="Stielow J.B."/>
        </authorList>
    </citation>
    <scope>NUCLEOTIDE SEQUENCE [LARGE SCALE GENOMIC DNA]</scope>
    <source>
        <strain evidence="1 2">EI222</strain>
    </source>
</reference>
<accession>A0A1J9Q4M7</accession>
<feature type="non-terminal residue" evidence="1">
    <location>
        <position position="70"/>
    </location>
</feature>